<organism evidence="2 3">
    <name type="scientific">Dothidotthia symphoricarpi CBS 119687</name>
    <dbReference type="NCBI Taxonomy" id="1392245"/>
    <lineage>
        <taxon>Eukaryota</taxon>
        <taxon>Fungi</taxon>
        <taxon>Dikarya</taxon>
        <taxon>Ascomycota</taxon>
        <taxon>Pezizomycotina</taxon>
        <taxon>Dothideomycetes</taxon>
        <taxon>Pleosporomycetidae</taxon>
        <taxon>Pleosporales</taxon>
        <taxon>Dothidotthiaceae</taxon>
        <taxon>Dothidotthia</taxon>
    </lineage>
</organism>
<dbReference type="EMBL" id="ML977504">
    <property type="protein sequence ID" value="KAF2130534.1"/>
    <property type="molecule type" value="Genomic_DNA"/>
</dbReference>
<keyword evidence="3" id="KW-1185">Reference proteome</keyword>
<feature type="compositionally biased region" description="Polar residues" evidence="1">
    <location>
        <begin position="1"/>
        <end position="37"/>
    </location>
</feature>
<name>A0A6A6AI33_9PLEO</name>
<dbReference type="Proteomes" id="UP000799771">
    <property type="component" value="Unassembled WGS sequence"/>
</dbReference>
<protein>
    <submittedName>
        <fullName evidence="2">Uncharacterized protein</fullName>
    </submittedName>
</protein>
<feature type="compositionally biased region" description="Basic residues" evidence="1">
    <location>
        <begin position="64"/>
        <end position="77"/>
    </location>
</feature>
<evidence type="ECO:0000313" key="3">
    <source>
        <dbReference type="Proteomes" id="UP000799771"/>
    </source>
</evidence>
<evidence type="ECO:0000256" key="1">
    <source>
        <dbReference type="SAM" id="MobiDB-lite"/>
    </source>
</evidence>
<proteinExistence type="predicted"/>
<gene>
    <name evidence="2" type="ORF">P153DRAFT_220296</name>
</gene>
<reference evidence="2" key="1">
    <citation type="journal article" date="2020" name="Stud. Mycol.">
        <title>101 Dothideomycetes genomes: a test case for predicting lifestyles and emergence of pathogens.</title>
        <authorList>
            <person name="Haridas S."/>
            <person name="Albert R."/>
            <person name="Binder M."/>
            <person name="Bloem J."/>
            <person name="Labutti K."/>
            <person name="Salamov A."/>
            <person name="Andreopoulos B."/>
            <person name="Baker S."/>
            <person name="Barry K."/>
            <person name="Bills G."/>
            <person name="Bluhm B."/>
            <person name="Cannon C."/>
            <person name="Castanera R."/>
            <person name="Culley D."/>
            <person name="Daum C."/>
            <person name="Ezra D."/>
            <person name="Gonzalez J."/>
            <person name="Henrissat B."/>
            <person name="Kuo A."/>
            <person name="Liang C."/>
            <person name="Lipzen A."/>
            <person name="Lutzoni F."/>
            <person name="Magnuson J."/>
            <person name="Mondo S."/>
            <person name="Nolan M."/>
            <person name="Ohm R."/>
            <person name="Pangilinan J."/>
            <person name="Park H.-J."/>
            <person name="Ramirez L."/>
            <person name="Alfaro M."/>
            <person name="Sun H."/>
            <person name="Tritt A."/>
            <person name="Yoshinaga Y."/>
            <person name="Zwiers L.-H."/>
            <person name="Turgeon B."/>
            <person name="Goodwin S."/>
            <person name="Spatafora J."/>
            <person name="Crous P."/>
            <person name="Grigoriev I."/>
        </authorList>
    </citation>
    <scope>NUCLEOTIDE SEQUENCE</scope>
    <source>
        <strain evidence="2">CBS 119687</strain>
    </source>
</reference>
<sequence length="102" mass="11724">MQQQTYVLTIYPLNTQNTHTNPKTSRRTQIPTTTSVTHPIPTRKPQQHQQNLARDPPKLQQQQRKARFDKKQKQKRFRNGELNPGLPGAIVSDESGVSHAPY</sequence>
<dbReference type="GeneID" id="54403055"/>
<dbReference type="AlphaFoldDB" id="A0A6A6AI33"/>
<feature type="region of interest" description="Disordered" evidence="1">
    <location>
        <begin position="1"/>
        <end position="102"/>
    </location>
</feature>
<accession>A0A6A6AI33</accession>
<evidence type="ECO:0000313" key="2">
    <source>
        <dbReference type="EMBL" id="KAF2130534.1"/>
    </source>
</evidence>
<dbReference type="RefSeq" id="XP_033524921.1">
    <property type="nucleotide sequence ID" value="XM_033662623.1"/>
</dbReference>